<evidence type="ECO:0000313" key="3">
    <source>
        <dbReference type="Proteomes" id="UP000041254"/>
    </source>
</evidence>
<evidence type="ECO:0000313" key="2">
    <source>
        <dbReference type="EMBL" id="CEL97981.1"/>
    </source>
</evidence>
<dbReference type="Proteomes" id="UP000041254">
    <property type="component" value="Unassembled WGS sequence"/>
</dbReference>
<proteinExistence type="predicted"/>
<name>A0A0G4ELC6_VITBC</name>
<feature type="region of interest" description="Disordered" evidence="1">
    <location>
        <begin position="237"/>
        <end position="258"/>
    </location>
</feature>
<dbReference type="EMBL" id="CDMY01000260">
    <property type="protein sequence ID" value="CEL97981.1"/>
    <property type="molecule type" value="Genomic_DNA"/>
</dbReference>
<dbReference type="AlphaFoldDB" id="A0A0G4ELC6"/>
<feature type="compositionally biased region" description="Low complexity" evidence="1">
    <location>
        <begin position="1"/>
        <end position="22"/>
    </location>
</feature>
<evidence type="ECO:0000256" key="1">
    <source>
        <dbReference type="SAM" id="MobiDB-lite"/>
    </source>
</evidence>
<dbReference type="InterPro" id="IPR036770">
    <property type="entry name" value="Ankyrin_rpt-contain_sf"/>
</dbReference>
<organism evidence="2 3">
    <name type="scientific">Vitrella brassicaformis (strain CCMP3155)</name>
    <dbReference type="NCBI Taxonomy" id="1169540"/>
    <lineage>
        <taxon>Eukaryota</taxon>
        <taxon>Sar</taxon>
        <taxon>Alveolata</taxon>
        <taxon>Colpodellida</taxon>
        <taxon>Vitrellaceae</taxon>
        <taxon>Vitrella</taxon>
    </lineage>
</organism>
<sequence>MASPSSASSLASSPAADASSPSQAPPSPPHRQHEIIQNLRRQLYSPNCSSATRTLSYTIERRIATPSWVTAFLREGADPNAEIRFQPPVREHEPLSYDLLSIAIDDQTGCAAVDFESMSADGQPPRSRLSLPTWESRQRQREILEALIAGGADLDCSWFRCEGGFPYEAGMNTRPIREAVANANLTALEVLLRHGVRVRGLCIIFPPRLWNGATPTPQYERALLEVYRRLLQRDSTLASERVPESRPPSEQDSSYELDPLSFYEGGPSEVGNSAVHHLVETAQFSRRSVFEYIEILTAIDASILTQPNQDGLQPLLLATAVGHDNPRIAVCSTGEEAASMVDENPHSPNIHAIECICRKVRPADVDNDEDGTCSPALEMALQTLGALESPTPTRTPPGSWAWASCLRLAAARRTTPTTATNTTAAAAATASGRGSEESINEWRQAVRTLLRWGTAAVREKISGTPPRPRRP</sequence>
<feature type="compositionally biased region" description="Low complexity" evidence="1">
    <location>
        <begin position="413"/>
        <end position="430"/>
    </location>
</feature>
<reference evidence="2 3" key="1">
    <citation type="submission" date="2014-11" db="EMBL/GenBank/DDBJ databases">
        <authorList>
            <person name="Zhu J."/>
            <person name="Qi W."/>
            <person name="Song R."/>
        </authorList>
    </citation>
    <scope>NUCLEOTIDE SEQUENCE [LARGE SCALE GENOMIC DNA]</scope>
</reference>
<dbReference type="VEuPathDB" id="CryptoDB:Vbra_12428"/>
<gene>
    <name evidence="2" type="ORF">Vbra_12428</name>
</gene>
<accession>A0A0G4ELC6</accession>
<feature type="region of interest" description="Disordered" evidence="1">
    <location>
        <begin position="413"/>
        <end position="438"/>
    </location>
</feature>
<dbReference type="InParanoid" id="A0A0G4ELC6"/>
<dbReference type="PhylomeDB" id="A0A0G4ELC6"/>
<dbReference type="Gene3D" id="1.25.40.20">
    <property type="entry name" value="Ankyrin repeat-containing domain"/>
    <property type="match status" value="1"/>
</dbReference>
<feature type="region of interest" description="Disordered" evidence="1">
    <location>
        <begin position="1"/>
        <end position="32"/>
    </location>
</feature>
<keyword evidence="3" id="KW-1185">Reference proteome</keyword>
<protein>
    <submittedName>
        <fullName evidence="2">Uncharacterized protein</fullName>
    </submittedName>
</protein>